<dbReference type="SMART" id="SM00996">
    <property type="entry name" value="AdoHcyase"/>
    <property type="match status" value="1"/>
</dbReference>
<organism evidence="10 11">
    <name type="scientific">Helobdella robusta</name>
    <name type="common">Californian leech</name>
    <dbReference type="NCBI Taxonomy" id="6412"/>
    <lineage>
        <taxon>Eukaryota</taxon>
        <taxon>Metazoa</taxon>
        <taxon>Spiralia</taxon>
        <taxon>Lophotrochozoa</taxon>
        <taxon>Annelida</taxon>
        <taxon>Clitellata</taxon>
        <taxon>Hirudinea</taxon>
        <taxon>Rhynchobdellida</taxon>
        <taxon>Glossiphoniidae</taxon>
        <taxon>Helobdella</taxon>
    </lineage>
</organism>
<dbReference type="EnsemblMetazoa" id="HelroT109555">
    <property type="protein sequence ID" value="HelroP109555"/>
    <property type="gene ID" value="HelroG109555"/>
</dbReference>
<comment type="similarity">
    <text evidence="2">Belongs to the adenosylhomocysteinase family.</text>
</comment>
<dbReference type="CTD" id="20195100"/>
<dbReference type="AlphaFoldDB" id="T1EEU8"/>
<dbReference type="GO" id="GO:0006730">
    <property type="term" value="P:one-carbon metabolic process"/>
    <property type="evidence" value="ECO:0007669"/>
    <property type="project" value="UniProtKB-KW"/>
</dbReference>
<dbReference type="PANTHER" id="PTHR23420:SF0">
    <property type="entry name" value="ADENOSYLHOMOCYSTEINASE"/>
    <property type="match status" value="1"/>
</dbReference>
<dbReference type="PIRSF" id="PIRSF001109">
    <property type="entry name" value="Ad_hcy_hydrolase"/>
    <property type="match status" value="1"/>
</dbReference>
<keyword evidence="4" id="KW-0378">Hydrolase</keyword>
<dbReference type="NCBIfam" id="NF004005">
    <property type="entry name" value="PRK05476.2-3"/>
    <property type="match status" value="1"/>
</dbReference>
<proteinExistence type="inferred from homology"/>
<gene>
    <name evidence="10" type="primary">20195100</name>
    <name evidence="9" type="ORF">HELRODRAFT_109555</name>
</gene>
<dbReference type="Gene3D" id="3.40.50.720">
    <property type="entry name" value="NAD(P)-binding Rossmann-like Domain"/>
    <property type="match status" value="1"/>
</dbReference>
<evidence type="ECO:0000313" key="10">
    <source>
        <dbReference type="EnsemblMetazoa" id="HelroP109555"/>
    </source>
</evidence>
<sequence length="410" mass="45495">MAEREMPGVLALRKLYEDEKPLQGARIVCCTHVNAQTAVVIETLIQLGAKVRWASCNIYSTQQNEVAAAVAHAGVSVYAWKGMQESDFWWCIDQCLEHDNWHPNLILDDGGDATDRLLNRFPSVFNGLKGVVEEGVSGIHRLHVLNKNDKLLAPAMRIDDAVVKCKFDTVYCCRETVVEVLKKAADVMFAGMKVLICGYGDVGKGCSLSLKSLGAQVFVTEVDPICALQACMEGYTVVQLEDVIDTVDCVITCTGNKHVLYGEHFNRMKSGCIVCNMGHPYMEVEIKTLKSINLTWQKVASLVDHVIWPDGKFIVLLSEGRLATLGNCKLPSLVASVTASTQILALIELFTAPPNLYEHDIYILPKKMDELVASLHLSKFNARLSVLTDEQSKYVGFDKKGPFKVKTYRY</sequence>
<feature type="binding site" evidence="7">
    <location>
        <position position="221"/>
    </location>
    <ligand>
        <name>NAD(+)</name>
        <dbReference type="ChEBI" id="CHEBI:57540"/>
    </ligand>
</feature>
<dbReference type="RefSeq" id="XP_009012321.1">
    <property type="nucleotide sequence ID" value="XM_009014073.1"/>
</dbReference>
<dbReference type="KEGG" id="hro:HELRODRAFT_109555"/>
<dbReference type="eggNOG" id="KOG1370">
    <property type="taxonomic scope" value="Eukaryota"/>
</dbReference>
<comment type="cofactor">
    <cofactor evidence="7">
        <name>NAD(+)</name>
        <dbReference type="ChEBI" id="CHEBI:57540"/>
    </cofactor>
    <text evidence="7">Binds 1 NAD(+) per subunit.</text>
</comment>
<dbReference type="FunFam" id="3.40.50.720:FF:000004">
    <property type="entry name" value="Adenosylhomocysteinase"/>
    <property type="match status" value="1"/>
</dbReference>
<protein>
    <recommendedName>
        <fullName evidence="6">adenosylhomocysteinase</fullName>
        <ecNumber evidence="6">3.13.2.1</ecNumber>
    </recommendedName>
</protein>
<dbReference type="InterPro" id="IPR000043">
    <property type="entry name" value="Adenosylhomocysteinase-like"/>
</dbReference>
<feature type="domain" description="S-adenosyl-L-homocysteine hydrolase NAD binding" evidence="8">
    <location>
        <begin position="169"/>
        <end position="330"/>
    </location>
</feature>
<dbReference type="Gene3D" id="3.40.50.1480">
    <property type="entry name" value="Adenosylhomocysteinase-like"/>
    <property type="match status" value="3"/>
</dbReference>
<reference evidence="10" key="3">
    <citation type="submission" date="2015-06" db="UniProtKB">
        <authorList>
            <consortium name="EnsemblMetazoa"/>
        </authorList>
    </citation>
    <scope>IDENTIFICATION</scope>
</reference>
<dbReference type="GO" id="GO:0033353">
    <property type="term" value="P:S-adenosylmethionine cycle"/>
    <property type="evidence" value="ECO:0000318"/>
    <property type="project" value="GO_Central"/>
</dbReference>
<evidence type="ECO:0000256" key="6">
    <source>
        <dbReference type="ARBA" id="ARBA00034527"/>
    </source>
</evidence>
<evidence type="ECO:0000256" key="2">
    <source>
        <dbReference type="ARBA" id="ARBA00007122"/>
    </source>
</evidence>
<evidence type="ECO:0000256" key="4">
    <source>
        <dbReference type="ARBA" id="ARBA00022801"/>
    </source>
</evidence>
<name>T1EEU8_HELRO</name>
<evidence type="ECO:0000313" key="9">
    <source>
        <dbReference type="EMBL" id="ESO09228.1"/>
    </source>
</evidence>
<reference evidence="9 11" key="2">
    <citation type="journal article" date="2013" name="Nature">
        <title>Insights into bilaterian evolution from three spiralian genomes.</title>
        <authorList>
            <person name="Simakov O."/>
            <person name="Marletaz F."/>
            <person name="Cho S.J."/>
            <person name="Edsinger-Gonzales E."/>
            <person name="Havlak P."/>
            <person name="Hellsten U."/>
            <person name="Kuo D.H."/>
            <person name="Larsson T."/>
            <person name="Lv J."/>
            <person name="Arendt D."/>
            <person name="Savage R."/>
            <person name="Osoegawa K."/>
            <person name="de Jong P."/>
            <person name="Grimwood J."/>
            <person name="Chapman J.A."/>
            <person name="Shapiro H."/>
            <person name="Aerts A."/>
            <person name="Otillar R.P."/>
            <person name="Terry A.Y."/>
            <person name="Boore J.L."/>
            <person name="Grigoriev I.V."/>
            <person name="Lindberg D.R."/>
            <person name="Seaver E.C."/>
            <person name="Weisblat D.A."/>
            <person name="Putnam N.H."/>
            <person name="Rokhsar D.S."/>
        </authorList>
    </citation>
    <scope>NUCLEOTIDE SEQUENCE</scope>
</reference>
<evidence type="ECO:0000256" key="1">
    <source>
        <dbReference type="ARBA" id="ARBA00005195"/>
    </source>
</evidence>
<dbReference type="CDD" id="cd00401">
    <property type="entry name" value="SAHH"/>
    <property type="match status" value="1"/>
</dbReference>
<dbReference type="EMBL" id="AMQM01002919">
    <property type="status" value="NOT_ANNOTATED_CDS"/>
    <property type="molecule type" value="Genomic_DNA"/>
</dbReference>
<dbReference type="SMART" id="SM00997">
    <property type="entry name" value="AdoHcyase_NAD"/>
    <property type="match status" value="1"/>
</dbReference>
<dbReference type="Pfam" id="PF00670">
    <property type="entry name" value="AdoHcyase_NAD"/>
    <property type="match status" value="1"/>
</dbReference>
<dbReference type="PANTHER" id="PTHR23420">
    <property type="entry name" value="ADENOSYLHOMOCYSTEINASE"/>
    <property type="match status" value="1"/>
</dbReference>
<dbReference type="GeneID" id="20195100"/>
<evidence type="ECO:0000259" key="8">
    <source>
        <dbReference type="SMART" id="SM00997"/>
    </source>
</evidence>
<dbReference type="Pfam" id="PF05221">
    <property type="entry name" value="AdoHcyase"/>
    <property type="match status" value="2"/>
</dbReference>
<dbReference type="OrthoDB" id="10007170at2759"/>
<reference evidence="11" key="1">
    <citation type="submission" date="2012-12" db="EMBL/GenBank/DDBJ databases">
        <authorList>
            <person name="Hellsten U."/>
            <person name="Grimwood J."/>
            <person name="Chapman J.A."/>
            <person name="Shapiro H."/>
            <person name="Aerts A."/>
            <person name="Otillar R.P."/>
            <person name="Terry A.Y."/>
            <person name="Boore J.L."/>
            <person name="Simakov O."/>
            <person name="Marletaz F."/>
            <person name="Cho S.-J."/>
            <person name="Edsinger-Gonzales E."/>
            <person name="Havlak P."/>
            <person name="Kuo D.-H."/>
            <person name="Larsson T."/>
            <person name="Lv J."/>
            <person name="Arendt D."/>
            <person name="Savage R."/>
            <person name="Osoegawa K."/>
            <person name="de Jong P."/>
            <person name="Lindberg D.R."/>
            <person name="Seaver E.C."/>
            <person name="Weisblat D.A."/>
            <person name="Putnam N.H."/>
            <person name="Grigoriev I.V."/>
            <person name="Rokhsar D.S."/>
        </authorList>
    </citation>
    <scope>NUCLEOTIDE SEQUENCE</scope>
</reference>
<evidence type="ECO:0000313" key="11">
    <source>
        <dbReference type="Proteomes" id="UP000015101"/>
    </source>
</evidence>
<dbReference type="SUPFAM" id="SSF51735">
    <property type="entry name" value="NAD(P)-binding Rossmann-fold domains"/>
    <property type="match status" value="1"/>
</dbReference>
<evidence type="ECO:0000256" key="5">
    <source>
        <dbReference type="ARBA" id="ARBA00023027"/>
    </source>
</evidence>
<comment type="pathway">
    <text evidence="1">Amino-acid biosynthesis; L-homocysteine biosynthesis; L-homocysteine from S-adenosyl-L-homocysteine: step 1/1.</text>
</comment>
<evidence type="ECO:0000256" key="7">
    <source>
        <dbReference type="PIRSR" id="PIRSR001109-2"/>
    </source>
</evidence>
<evidence type="ECO:0000256" key="3">
    <source>
        <dbReference type="ARBA" id="ARBA00022563"/>
    </source>
</evidence>
<feature type="binding site" evidence="7">
    <location>
        <begin position="200"/>
        <end position="205"/>
    </location>
    <ligand>
        <name>NAD(+)</name>
        <dbReference type="ChEBI" id="CHEBI:57540"/>
    </ligand>
</feature>
<accession>T1EEU8</accession>
<dbReference type="InParanoid" id="T1EEU8"/>
<dbReference type="STRING" id="6412.T1EEU8"/>
<dbReference type="InterPro" id="IPR036291">
    <property type="entry name" value="NAD(P)-bd_dom_sf"/>
</dbReference>
<dbReference type="SUPFAM" id="SSF52283">
    <property type="entry name" value="Formate/glycerate dehydrogenase catalytic domain-like"/>
    <property type="match status" value="1"/>
</dbReference>
<dbReference type="HOGENOM" id="CLU_025194_1_1_1"/>
<keyword evidence="5 7" id="KW-0520">NAD</keyword>
<dbReference type="EC" id="3.13.2.1" evidence="6"/>
<dbReference type="GO" id="GO:0005829">
    <property type="term" value="C:cytosol"/>
    <property type="evidence" value="ECO:0000318"/>
    <property type="project" value="GO_Central"/>
</dbReference>
<dbReference type="GO" id="GO:0016787">
    <property type="term" value="F:hydrolase activity"/>
    <property type="evidence" value="ECO:0007669"/>
    <property type="project" value="UniProtKB-KW"/>
</dbReference>
<dbReference type="InterPro" id="IPR015878">
    <property type="entry name" value="Ado_hCys_hydrolase_NAD-bd"/>
</dbReference>
<dbReference type="InterPro" id="IPR042172">
    <property type="entry name" value="Adenosylhomocyst_ase-like_sf"/>
</dbReference>
<dbReference type="EMBL" id="KB095959">
    <property type="protein sequence ID" value="ESO09228.1"/>
    <property type="molecule type" value="Genomic_DNA"/>
</dbReference>
<dbReference type="Proteomes" id="UP000015101">
    <property type="component" value="Unassembled WGS sequence"/>
</dbReference>
<keyword evidence="3" id="KW-0554">One-carbon metabolism</keyword>
<keyword evidence="11" id="KW-1185">Reference proteome</keyword>